<evidence type="ECO:0000313" key="3">
    <source>
        <dbReference type="Proteomes" id="UP000009026"/>
    </source>
</evidence>
<evidence type="ECO:0000313" key="2">
    <source>
        <dbReference type="EMBL" id="AKQ68075.1"/>
    </source>
</evidence>
<accession>A0A0H4X356</accession>
<keyword evidence="3" id="KW-1185">Reference proteome</keyword>
<proteinExistence type="predicted"/>
<dbReference type="PATRIC" id="fig|1297742.4.peg.5032"/>
<gene>
    <name evidence="2" type="ORF">A176_004987</name>
</gene>
<name>A0A0H4X356_9BACT</name>
<sequence>MNANLKGVGLILGVIFLLVMLGQFLGARNTASAIEGTPAPARVERAASGSCIIGFKSSSCFELTLSVHPPQQAAFTTKLDVNIPNQWTSRVQPASWVMVVVDREDPSKVGLDLDAFELPPPTPPPESASAASAAP</sequence>
<dbReference type="KEGG" id="mym:A176_004987"/>
<protein>
    <submittedName>
        <fullName evidence="2">Uncharacterized protein</fullName>
    </submittedName>
</protein>
<feature type="region of interest" description="Disordered" evidence="1">
    <location>
        <begin position="112"/>
        <end position="135"/>
    </location>
</feature>
<dbReference type="AlphaFoldDB" id="A0A0H4X356"/>
<dbReference type="OrthoDB" id="5539950at2"/>
<dbReference type="RefSeq" id="WP_002637345.1">
    <property type="nucleotide sequence ID" value="NZ_CP012109.1"/>
</dbReference>
<reference evidence="2 3" key="1">
    <citation type="journal article" date="2016" name="PLoS ONE">
        <title>Complete Genome Sequence and Comparative Genomics of a Novel Myxobacterium Myxococcus hansupus.</title>
        <authorList>
            <person name="Sharma G."/>
            <person name="Narwani T."/>
            <person name="Subramanian S."/>
        </authorList>
    </citation>
    <scope>NUCLEOTIDE SEQUENCE [LARGE SCALE GENOMIC DNA]</scope>
    <source>
        <strain evidence="3">mixupus</strain>
    </source>
</reference>
<dbReference type="EMBL" id="CP012109">
    <property type="protein sequence ID" value="AKQ68075.1"/>
    <property type="molecule type" value="Genomic_DNA"/>
</dbReference>
<evidence type="ECO:0000256" key="1">
    <source>
        <dbReference type="SAM" id="MobiDB-lite"/>
    </source>
</evidence>
<dbReference type="Proteomes" id="UP000009026">
    <property type="component" value="Chromosome"/>
</dbReference>
<organism evidence="2 3">
    <name type="scientific">Pseudomyxococcus hansupus</name>
    <dbReference type="NCBI Taxonomy" id="1297742"/>
    <lineage>
        <taxon>Bacteria</taxon>
        <taxon>Pseudomonadati</taxon>
        <taxon>Myxococcota</taxon>
        <taxon>Myxococcia</taxon>
        <taxon>Myxococcales</taxon>
        <taxon>Cystobacterineae</taxon>
        <taxon>Myxococcaceae</taxon>
        <taxon>Pseudomyxococcus</taxon>
    </lineage>
</organism>